<keyword evidence="3" id="KW-0788">Thiol protease</keyword>
<dbReference type="Proteomes" id="UP001209854">
    <property type="component" value="Unassembled WGS sequence"/>
</dbReference>
<gene>
    <name evidence="5" type="ORF">NX722_02100</name>
</gene>
<keyword evidence="2" id="KW-0378">Hydrolase</keyword>
<dbReference type="InterPro" id="IPR038765">
    <property type="entry name" value="Papain-like_cys_pep_sf"/>
</dbReference>
<proteinExistence type="predicted"/>
<comment type="caution">
    <text evidence="5">The sequence shown here is derived from an EMBL/GenBank/DDBJ whole genome shotgun (WGS) entry which is preliminary data.</text>
</comment>
<evidence type="ECO:0000313" key="5">
    <source>
        <dbReference type="EMBL" id="MCW7551451.1"/>
    </source>
</evidence>
<sequence length="202" mass="22693">MVYSVFTIANIHSVFATWRKEKLKQPARIIAYYLDSHAGLCAAMTVTWLRKSIDSGEKGICRATELGSQHLMAIVQAAYARRTIPNSGGKGRLDVIIPLLHSQNLIPAEGIRGTGFFSPEQIVNWALTKAGYSLFSFCQPDNYSHMVGMRCEGKILQMFDPDEGLFQFSDVSSFEQYMREFLVSAQWNVGREWGILSVKSDL</sequence>
<evidence type="ECO:0000313" key="6">
    <source>
        <dbReference type="Proteomes" id="UP001209854"/>
    </source>
</evidence>
<name>A0ABT3MQ00_9GAMM</name>
<evidence type="ECO:0000256" key="1">
    <source>
        <dbReference type="ARBA" id="ARBA00022670"/>
    </source>
</evidence>
<evidence type="ECO:0000256" key="3">
    <source>
        <dbReference type="ARBA" id="ARBA00022807"/>
    </source>
</evidence>
<evidence type="ECO:0000259" key="4">
    <source>
        <dbReference type="Pfam" id="PF03543"/>
    </source>
</evidence>
<organism evidence="5 6">
    <name type="scientific">Endozoicomonas gorgoniicola</name>
    <dbReference type="NCBI Taxonomy" id="1234144"/>
    <lineage>
        <taxon>Bacteria</taxon>
        <taxon>Pseudomonadati</taxon>
        <taxon>Pseudomonadota</taxon>
        <taxon>Gammaproteobacteria</taxon>
        <taxon>Oceanospirillales</taxon>
        <taxon>Endozoicomonadaceae</taxon>
        <taxon>Endozoicomonas</taxon>
    </lineage>
</organism>
<accession>A0ABT3MQ00</accession>
<dbReference type="Pfam" id="PF03543">
    <property type="entry name" value="Peptidase_C58"/>
    <property type="match status" value="1"/>
</dbReference>
<keyword evidence="6" id="KW-1185">Reference proteome</keyword>
<keyword evidence="1" id="KW-0645">Protease</keyword>
<dbReference type="InterPro" id="IPR006473">
    <property type="entry name" value="Peptidase_C58_Yopt"/>
</dbReference>
<dbReference type="EMBL" id="JAPFCC010000001">
    <property type="protein sequence ID" value="MCW7551451.1"/>
    <property type="molecule type" value="Genomic_DNA"/>
</dbReference>
<evidence type="ECO:0000256" key="2">
    <source>
        <dbReference type="ARBA" id="ARBA00022801"/>
    </source>
</evidence>
<feature type="domain" description="Peptidase C58 YopT-type" evidence="4">
    <location>
        <begin position="129"/>
        <end position="184"/>
    </location>
</feature>
<dbReference type="RefSeq" id="WP_262566505.1">
    <property type="nucleotide sequence ID" value="NZ_JAPFCC010000001.1"/>
</dbReference>
<dbReference type="Gene3D" id="3.90.70.20">
    <property type="match status" value="1"/>
</dbReference>
<reference evidence="5 6" key="1">
    <citation type="submission" date="2022-10" db="EMBL/GenBank/DDBJ databases">
        <title>High-quality genome sequences of two octocoral-associated bacteria, Endozoicomonas euniceicola EF212 and Endozoicomonas gorgoniicola PS125.</title>
        <authorList>
            <person name="Chiou Y.-J."/>
            <person name="Chen Y.-H."/>
        </authorList>
    </citation>
    <scope>NUCLEOTIDE SEQUENCE [LARGE SCALE GENOMIC DNA]</scope>
    <source>
        <strain evidence="5 6">PS125</strain>
    </source>
</reference>
<protein>
    <submittedName>
        <fullName evidence="5">C58 family peptidase</fullName>
    </submittedName>
</protein>
<dbReference type="SUPFAM" id="SSF54001">
    <property type="entry name" value="Cysteine proteinases"/>
    <property type="match status" value="1"/>
</dbReference>